<evidence type="ECO:0000313" key="2">
    <source>
        <dbReference type="Proteomes" id="UP000186039"/>
    </source>
</evidence>
<proteinExistence type="predicted"/>
<evidence type="ECO:0008006" key="3">
    <source>
        <dbReference type="Google" id="ProtNLM"/>
    </source>
</evidence>
<reference evidence="1 2" key="1">
    <citation type="submission" date="2016-09" db="EMBL/GenBank/DDBJ databases">
        <title>Genomic Taxonomy of the Vibrionaceae.</title>
        <authorList>
            <person name="Gonzalez-Castillo A."/>
            <person name="Gomez-Gil B."/>
            <person name="Enciso-Ibarra K."/>
        </authorList>
    </citation>
    <scope>NUCLEOTIDE SEQUENCE [LARGE SCALE GENOMIC DNA]</scope>
    <source>
        <strain evidence="1 2">CAIM 1902</strain>
    </source>
</reference>
<name>A0ABX3FG51_9VIBR</name>
<organism evidence="1 2">
    <name type="scientific">Vibrio panuliri</name>
    <dbReference type="NCBI Taxonomy" id="1381081"/>
    <lineage>
        <taxon>Bacteria</taxon>
        <taxon>Pseudomonadati</taxon>
        <taxon>Pseudomonadota</taxon>
        <taxon>Gammaproteobacteria</taxon>
        <taxon>Vibrionales</taxon>
        <taxon>Vibrionaceae</taxon>
        <taxon>Vibrio</taxon>
    </lineage>
</organism>
<dbReference type="Pfam" id="PF11753">
    <property type="entry name" value="DUF3310"/>
    <property type="match status" value="1"/>
</dbReference>
<dbReference type="EMBL" id="MJMH01000172">
    <property type="protein sequence ID" value="OLQ91636.1"/>
    <property type="molecule type" value="Genomic_DNA"/>
</dbReference>
<accession>A0ABX3FG51</accession>
<evidence type="ECO:0000313" key="1">
    <source>
        <dbReference type="EMBL" id="OLQ91636.1"/>
    </source>
</evidence>
<dbReference type="InterPro" id="IPR021739">
    <property type="entry name" value="SaV-like"/>
</dbReference>
<sequence length="59" mass="6828">MAIEPLDFIEANELGFAQGNVIKYVCRYPYKNGLADLVKARDYIDYLIKKEKLNETLES</sequence>
<protein>
    <recommendedName>
        <fullName evidence="3">DUF3310 domain-containing protein</fullName>
    </recommendedName>
</protein>
<gene>
    <name evidence="1" type="ORF">BIY20_09545</name>
</gene>
<comment type="caution">
    <text evidence="1">The sequence shown here is derived from an EMBL/GenBank/DDBJ whole genome shotgun (WGS) entry which is preliminary data.</text>
</comment>
<dbReference type="RefSeq" id="WP_075714966.1">
    <property type="nucleotide sequence ID" value="NZ_AP019656.1"/>
</dbReference>
<dbReference type="Proteomes" id="UP000186039">
    <property type="component" value="Unassembled WGS sequence"/>
</dbReference>
<keyword evidence="2" id="KW-1185">Reference proteome</keyword>